<name>A0ABT3T6R2_9GAMM</name>
<evidence type="ECO:0000259" key="8">
    <source>
        <dbReference type="PROSITE" id="PS50893"/>
    </source>
</evidence>
<dbReference type="InterPro" id="IPR027417">
    <property type="entry name" value="P-loop_NTPase"/>
</dbReference>
<feature type="domain" description="ABC transmembrane type-1" evidence="9">
    <location>
        <begin position="17"/>
        <end position="322"/>
    </location>
</feature>
<evidence type="ECO:0000256" key="2">
    <source>
        <dbReference type="ARBA" id="ARBA00022692"/>
    </source>
</evidence>
<evidence type="ECO:0000256" key="5">
    <source>
        <dbReference type="ARBA" id="ARBA00022989"/>
    </source>
</evidence>
<dbReference type="Gene3D" id="1.20.1560.10">
    <property type="entry name" value="ABC transporter type 1, transmembrane domain"/>
    <property type="match status" value="1"/>
</dbReference>
<dbReference type="PROSITE" id="PS50893">
    <property type="entry name" value="ABC_TRANSPORTER_2"/>
    <property type="match status" value="1"/>
</dbReference>
<dbReference type="SMART" id="SM00382">
    <property type="entry name" value="AAA"/>
    <property type="match status" value="1"/>
</dbReference>
<dbReference type="RefSeq" id="WP_279249666.1">
    <property type="nucleotide sequence ID" value="NZ_SHNO01000001.1"/>
</dbReference>
<keyword evidence="5 7" id="KW-1133">Transmembrane helix</keyword>
<keyword evidence="3" id="KW-0547">Nucleotide-binding</keyword>
<evidence type="ECO:0000313" key="10">
    <source>
        <dbReference type="EMBL" id="MCX2977962.1"/>
    </source>
</evidence>
<comment type="subcellular location">
    <subcellularLocation>
        <location evidence="1">Cell membrane</location>
        <topology evidence="1">Multi-pass membrane protein</topology>
    </subcellularLocation>
</comment>
<feature type="transmembrane region" description="Helical" evidence="7">
    <location>
        <begin position="289"/>
        <end position="310"/>
    </location>
</feature>
<evidence type="ECO:0000259" key="9">
    <source>
        <dbReference type="PROSITE" id="PS50929"/>
    </source>
</evidence>
<dbReference type="InterPro" id="IPR017871">
    <property type="entry name" value="ABC_transporter-like_CS"/>
</dbReference>
<dbReference type="PANTHER" id="PTHR24221:SF503">
    <property type="entry name" value="MITOCHONDRIAL POTASSIUM CHANNEL ATP-BINDING SUBUNIT"/>
    <property type="match status" value="1"/>
</dbReference>
<evidence type="ECO:0000313" key="11">
    <source>
        <dbReference type="Proteomes" id="UP001143304"/>
    </source>
</evidence>
<feature type="transmembrane region" description="Helical" evidence="7">
    <location>
        <begin position="154"/>
        <end position="174"/>
    </location>
</feature>
<proteinExistence type="predicted"/>
<dbReference type="Proteomes" id="UP001143304">
    <property type="component" value="Unassembled WGS sequence"/>
</dbReference>
<evidence type="ECO:0000256" key="4">
    <source>
        <dbReference type="ARBA" id="ARBA00022840"/>
    </source>
</evidence>
<keyword evidence="4 10" id="KW-0067">ATP-binding</keyword>
<keyword evidence="11" id="KW-1185">Reference proteome</keyword>
<dbReference type="Gene3D" id="3.40.50.300">
    <property type="entry name" value="P-loop containing nucleotide triphosphate hydrolases"/>
    <property type="match status" value="1"/>
</dbReference>
<comment type="caution">
    <text evidence="10">The sequence shown here is derived from an EMBL/GenBank/DDBJ whole genome shotgun (WGS) entry which is preliminary data.</text>
</comment>
<gene>
    <name evidence="10" type="ORF">EYC82_11405</name>
</gene>
<dbReference type="PROSITE" id="PS50929">
    <property type="entry name" value="ABC_TM1F"/>
    <property type="match status" value="1"/>
</dbReference>
<evidence type="ECO:0000256" key="1">
    <source>
        <dbReference type="ARBA" id="ARBA00004651"/>
    </source>
</evidence>
<feature type="domain" description="ABC transporter" evidence="8">
    <location>
        <begin position="356"/>
        <end position="578"/>
    </location>
</feature>
<evidence type="ECO:0000256" key="7">
    <source>
        <dbReference type="SAM" id="Phobius"/>
    </source>
</evidence>
<keyword evidence="6 7" id="KW-0472">Membrane</keyword>
<reference evidence="10" key="1">
    <citation type="submission" date="2019-02" db="EMBL/GenBank/DDBJ databases">
        <authorList>
            <person name="Li S.-H."/>
        </authorList>
    </citation>
    <scope>NUCLEOTIDE SEQUENCE</scope>
    <source>
        <strain evidence="10">IMCC11814</strain>
    </source>
</reference>
<dbReference type="Pfam" id="PF00664">
    <property type="entry name" value="ABC_membrane"/>
    <property type="match status" value="1"/>
</dbReference>
<dbReference type="PANTHER" id="PTHR24221">
    <property type="entry name" value="ATP-BINDING CASSETTE SUB-FAMILY B"/>
    <property type="match status" value="1"/>
</dbReference>
<accession>A0ABT3T6R2</accession>
<feature type="transmembrane region" description="Helical" evidence="7">
    <location>
        <begin position="180"/>
        <end position="201"/>
    </location>
</feature>
<dbReference type="SUPFAM" id="SSF52540">
    <property type="entry name" value="P-loop containing nucleoside triphosphate hydrolases"/>
    <property type="match status" value="1"/>
</dbReference>
<dbReference type="GO" id="GO:0005524">
    <property type="term" value="F:ATP binding"/>
    <property type="evidence" value="ECO:0007669"/>
    <property type="project" value="UniProtKB-KW"/>
</dbReference>
<dbReference type="InterPro" id="IPR039421">
    <property type="entry name" value="Type_1_exporter"/>
</dbReference>
<keyword evidence="2 7" id="KW-0812">Transmembrane</keyword>
<feature type="transmembrane region" description="Helical" evidence="7">
    <location>
        <begin position="71"/>
        <end position="93"/>
    </location>
</feature>
<dbReference type="SUPFAM" id="SSF90123">
    <property type="entry name" value="ABC transporter transmembrane region"/>
    <property type="match status" value="1"/>
</dbReference>
<evidence type="ECO:0000256" key="6">
    <source>
        <dbReference type="ARBA" id="ARBA00023136"/>
    </source>
</evidence>
<evidence type="ECO:0000256" key="3">
    <source>
        <dbReference type="ARBA" id="ARBA00022741"/>
    </source>
</evidence>
<dbReference type="PROSITE" id="PS00211">
    <property type="entry name" value="ABC_TRANSPORTER_1"/>
    <property type="match status" value="1"/>
</dbReference>
<dbReference type="InterPro" id="IPR003593">
    <property type="entry name" value="AAA+_ATPase"/>
</dbReference>
<dbReference type="InterPro" id="IPR036640">
    <property type="entry name" value="ABC1_TM_sf"/>
</dbReference>
<dbReference type="InterPro" id="IPR003439">
    <property type="entry name" value="ABC_transporter-like_ATP-bd"/>
</dbReference>
<organism evidence="10 11">
    <name type="scientific">Candidatus Marimicrobium litorale</name>
    <dbReference type="NCBI Taxonomy" id="2518991"/>
    <lineage>
        <taxon>Bacteria</taxon>
        <taxon>Pseudomonadati</taxon>
        <taxon>Pseudomonadota</taxon>
        <taxon>Gammaproteobacteria</taxon>
        <taxon>Cellvibrionales</taxon>
        <taxon>Halieaceae</taxon>
        <taxon>Marimicrobium</taxon>
    </lineage>
</organism>
<sequence length="580" mass="62128">MKLMLGFFRGYPWQSTLMIVALLLSGAAEGIGLSALLPLLNIALGPEATGMLPGAEAASQSDFERIVLDTLAGIGIAPTLGNMLLIILGGVAFKSIFLLIGQRQVGYTAAQVSTDLRLQLLRVILRSKWEYFLHQPVGKLTNALASEAQRASTAFVNGATAITYLIQAIVYASVAFALSWQASLVGIAAGAIVIGLSHFLVQISRKAGLKQTRLMTSLMSNLTDTLQSVKPLKAMAREHLADQVLANDTNRLNKALRKQVISSALLSSGQELMFTGFICLGVFLAIDTFAIGLPVVMVLVVGLGRAFNFFGKVQKQYQKLAQGESAYWALLDSINAANSAEEHVGGSAEAKLEHSIQFENVGFSYDSHAVFEELSMDIDAGSLTTLVGPSGTGKTTIVDLTIGLLSPTSGRILLDGRPLQEVDLKQWRNLIGYVPQDTLLLHDSVLHNVTLGDPALRVEDAERALQAANAWGFISAMPDGINTVVGERGGKLSGGQRQRIAIARALVNRPRLLVLDEATSALDRESEEAVCQTMEALKGQLTILAISHNRALVQAADRVYKMQDGGARLQATEALSDLIK</sequence>
<dbReference type="Pfam" id="PF00005">
    <property type="entry name" value="ABC_tran"/>
    <property type="match status" value="1"/>
</dbReference>
<dbReference type="InterPro" id="IPR011527">
    <property type="entry name" value="ABC1_TM_dom"/>
</dbReference>
<protein>
    <submittedName>
        <fullName evidence="10">ABC transporter ATP-binding protein</fullName>
    </submittedName>
</protein>
<dbReference type="EMBL" id="SHNO01000001">
    <property type="protein sequence ID" value="MCX2977962.1"/>
    <property type="molecule type" value="Genomic_DNA"/>
</dbReference>